<sequence length="227" mass="24890">MESGSTQRGYILILAKPPRPGVAKTRLTPAVGGEGAGVLANAFLQDIWAPLHALTWARPVIVMGVGGREDLQLEGEVDVWALEQSVEKVAFWAMERALEEAPFFILCPSDIPGMPVSRLEAAYHALQYQDVVLGADHSDIPYLIGVRREARHRYGGFSFLKGPETTKIIGDLRNLGASVTILQPWFDVDQPEDLDRLHGMLQRGEAVAPRTAAALRELGYTPGQRKP</sequence>
<dbReference type="SUPFAM" id="SSF53448">
    <property type="entry name" value="Nucleotide-diphospho-sugar transferases"/>
    <property type="match status" value="1"/>
</dbReference>
<name>A0A085W6C9_9BACT</name>
<dbReference type="PANTHER" id="PTHR36529:SF1">
    <property type="entry name" value="GLYCOSYLTRANSFERASE"/>
    <property type="match status" value="1"/>
</dbReference>
<dbReference type="PANTHER" id="PTHR36529">
    <property type="entry name" value="SLL1095 PROTEIN"/>
    <property type="match status" value="1"/>
</dbReference>
<accession>A0A085W6C9</accession>
<proteinExistence type="predicted"/>
<gene>
    <name evidence="1" type="ORF">DB31_2835</name>
</gene>
<dbReference type="AlphaFoldDB" id="A0A085W6C9"/>
<dbReference type="InterPro" id="IPR018641">
    <property type="entry name" value="Trfase_1_rSAM/seldom-assoc"/>
</dbReference>
<dbReference type="Pfam" id="PF01983">
    <property type="entry name" value="CofC"/>
    <property type="match status" value="1"/>
</dbReference>
<evidence type="ECO:0000313" key="1">
    <source>
        <dbReference type="EMBL" id="KFE63242.1"/>
    </source>
</evidence>
<dbReference type="Gene3D" id="3.90.550.10">
    <property type="entry name" value="Spore Coat Polysaccharide Biosynthesis Protein SpsA, Chain A"/>
    <property type="match status" value="1"/>
</dbReference>
<reference evidence="1 2" key="1">
    <citation type="submission" date="2014-04" db="EMBL/GenBank/DDBJ databases">
        <title>Genome assembly of Hyalangium minutum DSM 14724.</title>
        <authorList>
            <person name="Sharma G."/>
            <person name="Subramanian S."/>
        </authorList>
    </citation>
    <scope>NUCLEOTIDE SEQUENCE [LARGE SCALE GENOMIC DNA]</scope>
    <source>
        <strain evidence="1 2">DSM 14724</strain>
    </source>
</reference>
<organism evidence="1 2">
    <name type="scientific">Hyalangium minutum</name>
    <dbReference type="NCBI Taxonomy" id="394096"/>
    <lineage>
        <taxon>Bacteria</taxon>
        <taxon>Pseudomonadati</taxon>
        <taxon>Myxococcota</taxon>
        <taxon>Myxococcia</taxon>
        <taxon>Myxococcales</taxon>
        <taxon>Cystobacterineae</taxon>
        <taxon>Archangiaceae</taxon>
        <taxon>Hyalangium</taxon>
    </lineage>
</organism>
<dbReference type="GO" id="GO:0043814">
    <property type="term" value="F:phospholactate guanylyltransferase activity"/>
    <property type="evidence" value="ECO:0007669"/>
    <property type="project" value="InterPro"/>
</dbReference>
<dbReference type="STRING" id="394096.DB31_2835"/>
<dbReference type="Proteomes" id="UP000028725">
    <property type="component" value="Unassembled WGS sequence"/>
</dbReference>
<keyword evidence="2" id="KW-1185">Reference proteome</keyword>
<keyword evidence="1" id="KW-0808">Transferase</keyword>
<protein>
    <submittedName>
        <fullName evidence="1">Glycosyltransferase</fullName>
    </submittedName>
</protein>
<evidence type="ECO:0000313" key="2">
    <source>
        <dbReference type="Proteomes" id="UP000028725"/>
    </source>
</evidence>
<dbReference type="EMBL" id="JMCB01000018">
    <property type="protein sequence ID" value="KFE63242.1"/>
    <property type="molecule type" value="Genomic_DNA"/>
</dbReference>
<dbReference type="InterPro" id="IPR029044">
    <property type="entry name" value="Nucleotide-diphossugar_trans"/>
</dbReference>
<dbReference type="InterPro" id="IPR002835">
    <property type="entry name" value="CofC"/>
</dbReference>
<dbReference type="RefSeq" id="WP_044196226.1">
    <property type="nucleotide sequence ID" value="NZ_JMCB01000018.1"/>
</dbReference>
<comment type="caution">
    <text evidence="1">The sequence shown here is derived from an EMBL/GenBank/DDBJ whole genome shotgun (WGS) entry which is preliminary data.</text>
</comment>